<evidence type="ECO:0000313" key="3">
    <source>
        <dbReference type="EMBL" id="TGZ84274.1"/>
    </source>
</evidence>
<dbReference type="PANTHER" id="PTHR28159:SF1">
    <property type="entry name" value="TRAFFICKING PROTEIN PARTICLE COMPLEX II-SPECIFIC SUBUNIT 65"/>
    <property type="match status" value="1"/>
</dbReference>
<evidence type="ECO:0000256" key="1">
    <source>
        <dbReference type="SAM" id="MobiDB-lite"/>
    </source>
</evidence>
<protein>
    <recommendedName>
        <fullName evidence="2">Trafficking protein particle complex II-specific subunit 65 IgD3 domain-containing protein</fullName>
    </recommendedName>
</protein>
<evidence type="ECO:0000259" key="2">
    <source>
        <dbReference type="Pfam" id="PF12735"/>
    </source>
</evidence>
<sequence length="614" mass="66426">MTEPTSPPTITRPRPPGVPHGHRRNLSTEISETARLDVIVPDDSDLDIAAVLAANEGAKPSISSSVPAVAHIKQRDHLFYDEKLPVFVVLEILVQLDDNLYQHYLNRLAVSLEVTAVDGRRQQQSHNARAPETTHVLFQTTINEETNPRIPLGGAHKRLAVWKLEVPLGHPKSPLNNPRVSLVCSATLRPADTQKPQFEDEYIVSRQPTGINLLEPFVGDPYLGHEAPRLSASRVSRVIPVTQAPQQSLRPLGYAAKRNFGIIPAINIRLRYSRVPQGTKINTIACLDLEVTTFGDYTVTIHHVNVAVAGGSASALSILPTKEDPMSCRPRDDTTVLFQLSPTDPHNGTTHPVTSSIRQLSVTLGATAHISPHCNPEISTYWTTTVDFAPPPAPTFPSHSGIQRAHRPPSLSSIVHGATVASSGGIRPPQLHPPASSPGVVFTPPPDTSGYATSNSTVSQSGLGLTVTFTGPPRVYVGEQFIWSVFVVNRSNRTRKLALIVPPKRKRAGEGKNLPPTPGGVPAEAVVEEGMVFQVQRGMHLEPAELVPLVNDLRIGPLMPSACHTTELRFVALTTGLLALDGVRVVDLNTNETTDCKELPCILSVERDAVKAEA</sequence>
<dbReference type="STRING" id="341454.A0A4S2N5D8"/>
<accession>A0A4S2N5D8</accession>
<name>A0A4S2N5D8_9PEZI</name>
<organism evidence="3 4">
    <name type="scientific">Ascodesmis nigricans</name>
    <dbReference type="NCBI Taxonomy" id="341454"/>
    <lineage>
        <taxon>Eukaryota</taxon>
        <taxon>Fungi</taxon>
        <taxon>Dikarya</taxon>
        <taxon>Ascomycota</taxon>
        <taxon>Pezizomycotina</taxon>
        <taxon>Pezizomycetes</taxon>
        <taxon>Pezizales</taxon>
        <taxon>Ascodesmidaceae</taxon>
        <taxon>Ascodesmis</taxon>
    </lineage>
</organism>
<dbReference type="Pfam" id="PF12735">
    <property type="entry name" value="IgD3_Trs65"/>
    <property type="match status" value="1"/>
</dbReference>
<gene>
    <name evidence="3" type="ORF">EX30DRAFT_338811</name>
</gene>
<evidence type="ECO:0000313" key="4">
    <source>
        <dbReference type="Proteomes" id="UP000298138"/>
    </source>
</evidence>
<dbReference type="GO" id="GO:0005802">
    <property type="term" value="C:trans-Golgi network"/>
    <property type="evidence" value="ECO:0007669"/>
    <property type="project" value="TreeGrafter"/>
</dbReference>
<feature type="domain" description="Trafficking protein particle complex II-specific subunit 65 IgD3" evidence="2">
    <location>
        <begin position="454"/>
        <end position="603"/>
    </location>
</feature>
<dbReference type="InParanoid" id="A0A4S2N5D8"/>
<dbReference type="GO" id="GO:0006891">
    <property type="term" value="P:intra-Golgi vesicle-mediated transport"/>
    <property type="evidence" value="ECO:0007669"/>
    <property type="project" value="InterPro"/>
</dbReference>
<dbReference type="OrthoDB" id="5345392at2759"/>
<reference evidence="3 4" key="1">
    <citation type="submission" date="2019-04" db="EMBL/GenBank/DDBJ databases">
        <title>Comparative genomics and transcriptomics to analyze fruiting body development in filamentous ascomycetes.</title>
        <authorList>
            <consortium name="DOE Joint Genome Institute"/>
            <person name="Lutkenhaus R."/>
            <person name="Traeger S."/>
            <person name="Breuer J."/>
            <person name="Kuo A."/>
            <person name="Lipzen A."/>
            <person name="Pangilinan J."/>
            <person name="Dilworth D."/>
            <person name="Sandor L."/>
            <person name="Poggeler S."/>
            <person name="Barry K."/>
            <person name="Grigoriev I.V."/>
            <person name="Nowrousian M."/>
        </authorList>
    </citation>
    <scope>NUCLEOTIDE SEQUENCE [LARGE SCALE GENOMIC DNA]</scope>
    <source>
        <strain evidence="3 4">CBS 389.68</strain>
    </source>
</reference>
<feature type="region of interest" description="Disordered" evidence="1">
    <location>
        <begin position="1"/>
        <end position="25"/>
    </location>
</feature>
<dbReference type="Proteomes" id="UP000298138">
    <property type="component" value="Unassembled WGS sequence"/>
</dbReference>
<dbReference type="InterPro" id="IPR055420">
    <property type="entry name" value="IgD3_Trs65"/>
</dbReference>
<keyword evidence="4" id="KW-1185">Reference proteome</keyword>
<dbReference type="EMBL" id="ML220113">
    <property type="protein sequence ID" value="TGZ84274.1"/>
    <property type="molecule type" value="Genomic_DNA"/>
</dbReference>
<dbReference type="PANTHER" id="PTHR28159">
    <property type="entry name" value="TRAFFICKING PROTEIN PARTICLE COMPLEX II-SPECIFIC SUBUNIT 65"/>
    <property type="match status" value="1"/>
</dbReference>
<dbReference type="AlphaFoldDB" id="A0A4S2N5D8"/>
<feature type="compositionally biased region" description="Low complexity" evidence="1">
    <location>
        <begin position="1"/>
        <end position="12"/>
    </location>
</feature>
<proteinExistence type="predicted"/>
<dbReference type="InterPro" id="IPR024662">
    <property type="entry name" value="Trs65"/>
</dbReference>
<dbReference type="GO" id="GO:1990071">
    <property type="term" value="C:TRAPPII protein complex"/>
    <property type="evidence" value="ECO:0007669"/>
    <property type="project" value="InterPro"/>
</dbReference>